<feature type="domain" description="HTH tetR-type" evidence="5">
    <location>
        <begin position="9"/>
        <end position="69"/>
    </location>
</feature>
<dbReference type="RefSeq" id="WP_263339068.1">
    <property type="nucleotide sequence ID" value="NZ_JAGSYH010000005.1"/>
</dbReference>
<comment type="caution">
    <text evidence="6">The sequence shown here is derived from an EMBL/GenBank/DDBJ whole genome shotgun (WGS) entry which is preliminary data.</text>
</comment>
<accession>A0ABW1EGG2</accession>
<dbReference type="PRINTS" id="PR00455">
    <property type="entry name" value="HTHTETR"/>
</dbReference>
<dbReference type="Proteomes" id="UP001596091">
    <property type="component" value="Unassembled WGS sequence"/>
</dbReference>
<name>A0ABW1EGG2_9BACT</name>
<dbReference type="InterPro" id="IPR001647">
    <property type="entry name" value="HTH_TetR"/>
</dbReference>
<evidence type="ECO:0000313" key="6">
    <source>
        <dbReference type="EMBL" id="MFC5862922.1"/>
    </source>
</evidence>
<dbReference type="PROSITE" id="PS50977">
    <property type="entry name" value="HTH_TETR_2"/>
    <property type="match status" value="1"/>
</dbReference>
<evidence type="ECO:0000256" key="2">
    <source>
        <dbReference type="ARBA" id="ARBA00023125"/>
    </source>
</evidence>
<dbReference type="InterPro" id="IPR009057">
    <property type="entry name" value="Homeodomain-like_sf"/>
</dbReference>
<dbReference type="PANTHER" id="PTHR30055:SF234">
    <property type="entry name" value="HTH-TYPE TRANSCRIPTIONAL REGULATOR BETI"/>
    <property type="match status" value="1"/>
</dbReference>
<dbReference type="Pfam" id="PF13305">
    <property type="entry name" value="TetR_C_33"/>
    <property type="match status" value="1"/>
</dbReference>
<dbReference type="Pfam" id="PF00440">
    <property type="entry name" value="TetR_N"/>
    <property type="match status" value="1"/>
</dbReference>
<dbReference type="InterPro" id="IPR050109">
    <property type="entry name" value="HTH-type_TetR-like_transc_reg"/>
</dbReference>
<keyword evidence="7" id="KW-1185">Reference proteome</keyword>
<dbReference type="SUPFAM" id="SSF46689">
    <property type="entry name" value="Homeodomain-like"/>
    <property type="match status" value="1"/>
</dbReference>
<gene>
    <name evidence="6" type="ORF">ACFPT7_11515</name>
</gene>
<evidence type="ECO:0000256" key="1">
    <source>
        <dbReference type="ARBA" id="ARBA00023015"/>
    </source>
</evidence>
<protein>
    <submittedName>
        <fullName evidence="6">TetR/AcrR family transcriptional regulator</fullName>
    </submittedName>
</protein>
<dbReference type="PANTHER" id="PTHR30055">
    <property type="entry name" value="HTH-TYPE TRANSCRIPTIONAL REGULATOR RUTR"/>
    <property type="match status" value="1"/>
</dbReference>
<reference evidence="7" key="1">
    <citation type="journal article" date="2019" name="Int. J. Syst. Evol. Microbiol.">
        <title>The Global Catalogue of Microorganisms (GCM) 10K type strain sequencing project: providing services to taxonomists for standard genome sequencing and annotation.</title>
        <authorList>
            <consortium name="The Broad Institute Genomics Platform"/>
            <consortium name="The Broad Institute Genome Sequencing Center for Infectious Disease"/>
            <person name="Wu L."/>
            <person name="Ma J."/>
        </authorList>
    </citation>
    <scope>NUCLEOTIDE SEQUENCE [LARGE SCALE GENOMIC DNA]</scope>
    <source>
        <strain evidence="7">JCM 4087</strain>
    </source>
</reference>
<organism evidence="6 7">
    <name type="scientific">Acidicapsa dinghuensis</name>
    <dbReference type="NCBI Taxonomy" id="2218256"/>
    <lineage>
        <taxon>Bacteria</taxon>
        <taxon>Pseudomonadati</taxon>
        <taxon>Acidobacteriota</taxon>
        <taxon>Terriglobia</taxon>
        <taxon>Terriglobales</taxon>
        <taxon>Acidobacteriaceae</taxon>
        <taxon>Acidicapsa</taxon>
    </lineage>
</organism>
<feature type="DNA-binding region" description="H-T-H motif" evidence="4">
    <location>
        <begin position="32"/>
        <end position="51"/>
    </location>
</feature>
<dbReference type="EMBL" id="JBHSPH010000003">
    <property type="protein sequence ID" value="MFC5862922.1"/>
    <property type="molecule type" value="Genomic_DNA"/>
</dbReference>
<dbReference type="Gene3D" id="1.10.357.10">
    <property type="entry name" value="Tetracycline Repressor, domain 2"/>
    <property type="match status" value="1"/>
</dbReference>
<evidence type="ECO:0000256" key="3">
    <source>
        <dbReference type="ARBA" id="ARBA00023163"/>
    </source>
</evidence>
<keyword evidence="3" id="KW-0804">Transcription</keyword>
<evidence type="ECO:0000259" key="5">
    <source>
        <dbReference type="PROSITE" id="PS50977"/>
    </source>
</evidence>
<keyword evidence="2 4" id="KW-0238">DNA-binding</keyword>
<evidence type="ECO:0000256" key="4">
    <source>
        <dbReference type="PROSITE-ProRule" id="PRU00335"/>
    </source>
</evidence>
<sequence length="198" mass="22363">MVDETIIPASTASKILSAARCLLVEEGTDAVTMRRVAHATGITAMAIYRHFPNREGLLNALANEGFTELAAQLTERSFSGDIEQRLIQMADIYIDHALHNPRLFELMFLKPRAGARQYPQDFRSGQFPTANLMAQILQEGMDSGYFRADDPWEITFEMGALSHGLIMLYLGGRMDVTPDEFRALYQRSFRRYIHGTRG</sequence>
<dbReference type="SUPFAM" id="SSF48498">
    <property type="entry name" value="Tetracyclin repressor-like, C-terminal domain"/>
    <property type="match status" value="1"/>
</dbReference>
<proteinExistence type="predicted"/>
<evidence type="ECO:0000313" key="7">
    <source>
        <dbReference type="Proteomes" id="UP001596091"/>
    </source>
</evidence>
<dbReference type="InterPro" id="IPR036271">
    <property type="entry name" value="Tet_transcr_reg_TetR-rel_C_sf"/>
</dbReference>
<keyword evidence="1" id="KW-0805">Transcription regulation</keyword>
<dbReference type="InterPro" id="IPR025996">
    <property type="entry name" value="MT1864/Rv1816-like_C"/>
</dbReference>